<protein>
    <recommendedName>
        <fullName evidence="2">DUF6868 domain-containing protein</fullName>
    </recommendedName>
</protein>
<name>A0ABP3CDF1_9GAMM</name>
<reference evidence="4" key="1">
    <citation type="journal article" date="2019" name="Int. J. Syst. Evol. Microbiol.">
        <title>The Global Catalogue of Microorganisms (GCM) 10K type strain sequencing project: providing services to taxonomists for standard genome sequencing and annotation.</title>
        <authorList>
            <consortium name="The Broad Institute Genomics Platform"/>
            <consortium name="The Broad Institute Genome Sequencing Center for Infectious Disease"/>
            <person name="Wu L."/>
            <person name="Ma J."/>
        </authorList>
    </citation>
    <scope>NUCLEOTIDE SEQUENCE [LARGE SCALE GENOMIC DNA]</scope>
    <source>
        <strain evidence="4">JCM 16211</strain>
    </source>
</reference>
<gene>
    <name evidence="3" type="ORF">GCM10009123_03030</name>
</gene>
<evidence type="ECO:0000259" key="2">
    <source>
        <dbReference type="Pfam" id="PF21742"/>
    </source>
</evidence>
<proteinExistence type="predicted"/>
<feature type="transmembrane region" description="Helical" evidence="1">
    <location>
        <begin position="53"/>
        <end position="76"/>
    </location>
</feature>
<sequence>MITLAQLTELLGWAAVINIAYLILASVMIMTMKGKISSIHKKMFNIDDKDVDALYFNFLGNYKVVTLVFFVVPYFALKIMGY</sequence>
<dbReference type="InterPro" id="IPR049220">
    <property type="entry name" value="DUF6868"/>
</dbReference>
<feature type="domain" description="DUF6868" evidence="2">
    <location>
        <begin position="3"/>
        <end position="80"/>
    </location>
</feature>
<keyword evidence="1" id="KW-0812">Transmembrane</keyword>
<evidence type="ECO:0000313" key="3">
    <source>
        <dbReference type="EMBL" id="GAA0199102.1"/>
    </source>
</evidence>
<accession>A0ABP3CDF1</accession>
<comment type="caution">
    <text evidence="3">The sequence shown here is derived from an EMBL/GenBank/DDBJ whole genome shotgun (WGS) entry which is preliminary data.</text>
</comment>
<dbReference type="Proteomes" id="UP001501221">
    <property type="component" value="Unassembled WGS sequence"/>
</dbReference>
<feature type="transmembrane region" description="Helical" evidence="1">
    <location>
        <begin position="12"/>
        <end position="32"/>
    </location>
</feature>
<dbReference type="RefSeq" id="WP_343985526.1">
    <property type="nucleotide sequence ID" value="NZ_BAAAFM010000001.1"/>
</dbReference>
<evidence type="ECO:0000256" key="1">
    <source>
        <dbReference type="SAM" id="Phobius"/>
    </source>
</evidence>
<keyword evidence="4" id="KW-1185">Reference proteome</keyword>
<keyword evidence="1" id="KW-1133">Transmembrane helix</keyword>
<evidence type="ECO:0000313" key="4">
    <source>
        <dbReference type="Proteomes" id="UP001501221"/>
    </source>
</evidence>
<organism evidence="3 4">
    <name type="scientific">Kangiella japonica</name>
    <dbReference type="NCBI Taxonomy" id="647384"/>
    <lineage>
        <taxon>Bacteria</taxon>
        <taxon>Pseudomonadati</taxon>
        <taxon>Pseudomonadota</taxon>
        <taxon>Gammaproteobacteria</taxon>
        <taxon>Kangiellales</taxon>
        <taxon>Kangiellaceae</taxon>
        <taxon>Kangiella</taxon>
    </lineage>
</organism>
<keyword evidence="1" id="KW-0472">Membrane</keyword>
<dbReference type="Pfam" id="PF21742">
    <property type="entry name" value="DUF6868"/>
    <property type="match status" value="1"/>
</dbReference>
<dbReference type="EMBL" id="BAAAFM010000001">
    <property type="protein sequence ID" value="GAA0199102.1"/>
    <property type="molecule type" value="Genomic_DNA"/>
</dbReference>